<dbReference type="Pfam" id="PF07715">
    <property type="entry name" value="Plug"/>
    <property type="match status" value="1"/>
</dbReference>
<comment type="subcellular location">
    <subcellularLocation>
        <location evidence="1 8">Cell outer membrane</location>
        <topology evidence="1 8">Multi-pass membrane protein</topology>
    </subcellularLocation>
</comment>
<evidence type="ECO:0000313" key="14">
    <source>
        <dbReference type="EMBL" id="STZ01951.1"/>
    </source>
</evidence>
<reference evidence="14 16" key="2">
    <citation type="submission" date="2018-06" db="EMBL/GenBank/DDBJ databases">
        <authorList>
            <consortium name="Pathogen Informatics"/>
            <person name="Doyle S."/>
        </authorList>
    </citation>
    <scope>NUCLEOTIDE SEQUENCE [LARGE SCALE GENOMIC DNA]</scope>
    <source>
        <strain evidence="14 16">NCTC11012</strain>
    </source>
</reference>
<dbReference type="InterPro" id="IPR039426">
    <property type="entry name" value="TonB-dep_rcpt-like"/>
</dbReference>
<name>A0A378QML0_9GAMM</name>
<evidence type="ECO:0000313" key="15">
    <source>
        <dbReference type="Proteomes" id="UP000190777"/>
    </source>
</evidence>
<evidence type="ECO:0000256" key="2">
    <source>
        <dbReference type="ARBA" id="ARBA00022448"/>
    </source>
</evidence>
<evidence type="ECO:0000259" key="11">
    <source>
        <dbReference type="Pfam" id="PF00593"/>
    </source>
</evidence>
<evidence type="ECO:0000256" key="1">
    <source>
        <dbReference type="ARBA" id="ARBA00004571"/>
    </source>
</evidence>
<evidence type="ECO:0000256" key="6">
    <source>
        <dbReference type="ARBA" id="ARBA00023136"/>
    </source>
</evidence>
<dbReference type="SUPFAM" id="SSF56935">
    <property type="entry name" value="Porins"/>
    <property type="match status" value="1"/>
</dbReference>
<organism evidence="14 16">
    <name type="scientific">Moraxella equi</name>
    <dbReference type="NCBI Taxonomy" id="60442"/>
    <lineage>
        <taxon>Bacteria</taxon>
        <taxon>Pseudomonadati</taxon>
        <taxon>Pseudomonadota</taxon>
        <taxon>Gammaproteobacteria</taxon>
        <taxon>Moraxellales</taxon>
        <taxon>Moraxellaceae</taxon>
        <taxon>Moraxella</taxon>
    </lineage>
</organism>
<evidence type="ECO:0000313" key="13">
    <source>
        <dbReference type="EMBL" id="OPH35064.1"/>
    </source>
</evidence>
<keyword evidence="4 8" id="KW-0812">Transmembrane</keyword>
<evidence type="ECO:0000256" key="8">
    <source>
        <dbReference type="PROSITE-ProRule" id="PRU01360"/>
    </source>
</evidence>
<reference evidence="13 15" key="1">
    <citation type="submission" date="2017-03" db="EMBL/GenBank/DDBJ databases">
        <title>Draft genome sequence of Moraxella equi CCUG 4950T type strain.</title>
        <authorList>
            <person name="Salva-Serra F."/>
            <person name="Engstrom-Jakobsson H."/>
            <person name="Thorell K."/>
            <person name="Jaen-Luchoro D."/>
            <person name="Gonzales-Siles L."/>
            <person name="Karlsson R."/>
            <person name="Yazdan S."/>
            <person name="Boulund F."/>
            <person name="Johnning A."/>
            <person name="Engstrand L."/>
            <person name="Kristiansson E."/>
            <person name="Moore E."/>
        </authorList>
    </citation>
    <scope>NUCLEOTIDE SEQUENCE [LARGE SCALE GENOMIC DNA]</scope>
    <source>
        <strain evidence="13 15">CCUG 4950</strain>
    </source>
</reference>
<evidence type="ECO:0000256" key="7">
    <source>
        <dbReference type="ARBA" id="ARBA00023237"/>
    </source>
</evidence>
<dbReference type="EMBL" id="UGQF01000001">
    <property type="protein sequence ID" value="STZ01951.1"/>
    <property type="molecule type" value="Genomic_DNA"/>
</dbReference>
<dbReference type="GO" id="GO:0044718">
    <property type="term" value="P:siderophore transmembrane transport"/>
    <property type="evidence" value="ECO:0007669"/>
    <property type="project" value="TreeGrafter"/>
</dbReference>
<keyword evidence="7 8" id="KW-0998">Cell outer membrane</keyword>
<protein>
    <submittedName>
        <fullName evidence="14">Probable TonB-dependent receptor NMB0964</fullName>
    </submittedName>
</protein>
<dbReference type="InterPro" id="IPR037066">
    <property type="entry name" value="Plug_dom_sf"/>
</dbReference>
<dbReference type="Proteomes" id="UP000190777">
    <property type="component" value="Unassembled WGS sequence"/>
</dbReference>
<proteinExistence type="inferred from homology"/>
<dbReference type="PANTHER" id="PTHR30069:SF40">
    <property type="entry name" value="TONB-DEPENDENT RECEPTOR NMB0964-RELATED"/>
    <property type="match status" value="1"/>
</dbReference>
<keyword evidence="5 9" id="KW-0798">TonB box</keyword>
<dbReference type="RefSeq" id="WP_079326470.1">
    <property type="nucleotide sequence ID" value="NZ_MXAP01000124.1"/>
</dbReference>
<dbReference type="AlphaFoldDB" id="A0A378QML0"/>
<keyword evidence="10" id="KW-0732">Signal</keyword>
<dbReference type="Gene3D" id="2.40.170.20">
    <property type="entry name" value="TonB-dependent receptor, beta-barrel domain"/>
    <property type="match status" value="1"/>
</dbReference>
<dbReference type="GO" id="GO:0015344">
    <property type="term" value="F:siderophore uptake transmembrane transporter activity"/>
    <property type="evidence" value="ECO:0007669"/>
    <property type="project" value="TreeGrafter"/>
</dbReference>
<evidence type="ECO:0000256" key="9">
    <source>
        <dbReference type="RuleBase" id="RU003357"/>
    </source>
</evidence>
<evidence type="ECO:0000259" key="12">
    <source>
        <dbReference type="Pfam" id="PF07715"/>
    </source>
</evidence>
<dbReference type="InterPro" id="IPR012910">
    <property type="entry name" value="Plug_dom"/>
</dbReference>
<dbReference type="Pfam" id="PF00593">
    <property type="entry name" value="TonB_dep_Rec_b-barrel"/>
    <property type="match status" value="1"/>
</dbReference>
<feature type="domain" description="TonB-dependent receptor-like beta-barrel" evidence="11">
    <location>
        <begin position="343"/>
        <end position="789"/>
    </location>
</feature>
<dbReference type="Gene3D" id="2.170.130.10">
    <property type="entry name" value="TonB-dependent receptor, plug domain"/>
    <property type="match status" value="1"/>
</dbReference>
<evidence type="ECO:0000256" key="10">
    <source>
        <dbReference type="SAM" id="SignalP"/>
    </source>
</evidence>
<keyword evidence="2 8" id="KW-0813">Transport</keyword>
<dbReference type="Proteomes" id="UP000254618">
    <property type="component" value="Unassembled WGS sequence"/>
</dbReference>
<sequence>MTAYKRLPLAILLILSHHALADDVPMVQLEHEIINIKHQPLESLALGGVRKVGDTVIKNEVLKQRAVTLGDALGGELGIHSNQFGGGASAPIIRGQEGKRIKILANNADVVDMSNMSPDHAISVDTQLAKQVELVRGATTLLYSSGNAAGVINVVDEKIPSQLPEQKIKTDLGLRFNTGSHEKLATVGTTIGLGDHLALRLEGLHRHAGDYRTPDYQHPIYKLDTNKQLTVTHESLDYLPESWAEGTVGTVGLSWIGDRGYVGASLTERREKYGLPAHSHAYEDCHADTVRQRLLLKGGKPFLKMYPFLAEEKDIDYDNIGLTCHNHDNTAVHEHEHTAPFIDLKSTRYEVRGQMSKPFAGIEKIRFNASRTNYRHDEIEGDSTEGFFKNSSHNARLEFAHQPIKDLTGVWGVQYANSKNSATTTPTCTPIWPSITCTPNVQHMLHNNKSDTLSWFGLEQLTWRDVTFELSGRAEKQKVTMQYDEEATTTYIDDIYYCGKGLKCQAYRPDGTYGVMTANEAQAYVRDLLKPHKETAYSYAFSTNWQFKPNYTLSLNLSHQERVPNAQELYAHGMHLATNSFEIGNRNLTKEKSNNFEIGLAYQGDKLDYKFSTYLYDFDNYIYLLAMNDGRGPRSIKNNADLKVNRYMQSPARFYGLEANIGYQFTPVYHASLFGDFVHGKLINMPDVIDEYRPARTFFGRNYPEEITYKPQADRYTPRLPPMRLGARLKADFDDRWSGDVEYVHTFKQDKLSKFESETAGNHMLNLGLSYQHYKGAVNYSIFFKANNLLNQQVYAHETFLPYIPQMGRNFSMGINFKF</sequence>
<gene>
    <name evidence="13" type="ORF">B5J93_11285</name>
    <name evidence="14" type="ORF">NCTC11012_00172</name>
</gene>
<evidence type="ECO:0000256" key="5">
    <source>
        <dbReference type="ARBA" id="ARBA00023077"/>
    </source>
</evidence>
<keyword evidence="3 8" id="KW-1134">Transmembrane beta strand</keyword>
<dbReference type="EMBL" id="MXAP01000124">
    <property type="protein sequence ID" value="OPH35064.1"/>
    <property type="molecule type" value="Genomic_DNA"/>
</dbReference>
<dbReference type="InterPro" id="IPR036942">
    <property type="entry name" value="Beta-barrel_TonB_sf"/>
</dbReference>
<dbReference type="PANTHER" id="PTHR30069">
    <property type="entry name" value="TONB-DEPENDENT OUTER MEMBRANE RECEPTOR"/>
    <property type="match status" value="1"/>
</dbReference>
<feature type="chain" id="PRO_5016829026" evidence="10">
    <location>
        <begin position="22"/>
        <end position="819"/>
    </location>
</feature>
<dbReference type="GO" id="GO:0009279">
    <property type="term" value="C:cell outer membrane"/>
    <property type="evidence" value="ECO:0007669"/>
    <property type="project" value="UniProtKB-SubCell"/>
</dbReference>
<evidence type="ECO:0000313" key="16">
    <source>
        <dbReference type="Proteomes" id="UP000254618"/>
    </source>
</evidence>
<dbReference type="PROSITE" id="PS52016">
    <property type="entry name" value="TONB_DEPENDENT_REC_3"/>
    <property type="match status" value="1"/>
</dbReference>
<feature type="signal peptide" evidence="10">
    <location>
        <begin position="1"/>
        <end position="21"/>
    </location>
</feature>
<comment type="similarity">
    <text evidence="8 9">Belongs to the TonB-dependent receptor family.</text>
</comment>
<evidence type="ECO:0000256" key="4">
    <source>
        <dbReference type="ARBA" id="ARBA00022692"/>
    </source>
</evidence>
<dbReference type="InterPro" id="IPR000531">
    <property type="entry name" value="Beta-barrel_TonB"/>
</dbReference>
<accession>A0A378QML0</accession>
<evidence type="ECO:0000256" key="3">
    <source>
        <dbReference type="ARBA" id="ARBA00022452"/>
    </source>
</evidence>
<keyword evidence="6 8" id="KW-0472">Membrane</keyword>
<keyword evidence="14" id="KW-0675">Receptor</keyword>
<keyword evidence="15" id="KW-1185">Reference proteome</keyword>
<feature type="domain" description="TonB-dependent receptor plug" evidence="12">
    <location>
        <begin position="55"/>
        <end position="151"/>
    </location>
</feature>